<gene>
    <name evidence="2" type="ORF">WA026_018633</name>
</gene>
<keyword evidence="1" id="KW-0812">Transmembrane</keyword>
<dbReference type="AlphaFoldDB" id="A0AAW1U123"/>
<evidence type="ECO:0000313" key="2">
    <source>
        <dbReference type="EMBL" id="KAK9877526.1"/>
    </source>
</evidence>
<evidence type="ECO:0008006" key="4">
    <source>
        <dbReference type="Google" id="ProtNLM"/>
    </source>
</evidence>
<feature type="transmembrane region" description="Helical" evidence="1">
    <location>
        <begin position="108"/>
        <end position="132"/>
    </location>
</feature>
<comment type="caution">
    <text evidence="2">The sequence shown here is derived from an EMBL/GenBank/DDBJ whole genome shotgun (WGS) entry which is preliminary data.</text>
</comment>
<accession>A0AAW1U123</accession>
<keyword evidence="1" id="KW-1133">Transmembrane helix</keyword>
<sequence length="194" mass="21461">MNQPRETVQPRKSLYMRIAPIIHTYDEVIKNKLETGKFPFTVTGIIKVLGMLFLIASFALFIATPTCENTSSWYPYLFPISIGICLGFILVFYVIFSSGATTERPAVWVKVDIGVNLCLAIIGICSSVASLIDCGKGVFSQIIIEIIGIIGCIISVIGCIGIFLMYRFVDEENTTQPVSNMTSRIRNARKSIFA</sequence>
<dbReference type="Proteomes" id="UP001431783">
    <property type="component" value="Unassembled WGS sequence"/>
</dbReference>
<name>A0AAW1U123_9CUCU</name>
<feature type="transmembrane region" description="Helical" evidence="1">
    <location>
        <begin position="40"/>
        <end position="64"/>
    </location>
</feature>
<organism evidence="2 3">
    <name type="scientific">Henosepilachna vigintioctopunctata</name>
    <dbReference type="NCBI Taxonomy" id="420089"/>
    <lineage>
        <taxon>Eukaryota</taxon>
        <taxon>Metazoa</taxon>
        <taxon>Ecdysozoa</taxon>
        <taxon>Arthropoda</taxon>
        <taxon>Hexapoda</taxon>
        <taxon>Insecta</taxon>
        <taxon>Pterygota</taxon>
        <taxon>Neoptera</taxon>
        <taxon>Endopterygota</taxon>
        <taxon>Coleoptera</taxon>
        <taxon>Polyphaga</taxon>
        <taxon>Cucujiformia</taxon>
        <taxon>Coccinelloidea</taxon>
        <taxon>Coccinellidae</taxon>
        <taxon>Epilachninae</taxon>
        <taxon>Epilachnini</taxon>
        <taxon>Henosepilachna</taxon>
    </lineage>
</organism>
<reference evidence="2 3" key="1">
    <citation type="submission" date="2023-03" db="EMBL/GenBank/DDBJ databases">
        <title>Genome insight into feeding habits of ladybird beetles.</title>
        <authorList>
            <person name="Li H.-S."/>
            <person name="Huang Y.-H."/>
            <person name="Pang H."/>
        </authorList>
    </citation>
    <scope>NUCLEOTIDE SEQUENCE [LARGE SCALE GENOMIC DNA]</scope>
    <source>
        <strain evidence="2">SYSU_2023b</strain>
        <tissue evidence="2">Whole body</tissue>
    </source>
</reference>
<evidence type="ECO:0000256" key="1">
    <source>
        <dbReference type="SAM" id="Phobius"/>
    </source>
</evidence>
<dbReference type="EMBL" id="JARQZJ010000042">
    <property type="protein sequence ID" value="KAK9877526.1"/>
    <property type="molecule type" value="Genomic_DNA"/>
</dbReference>
<keyword evidence="1" id="KW-0472">Membrane</keyword>
<feature type="transmembrane region" description="Helical" evidence="1">
    <location>
        <begin position="76"/>
        <end position="96"/>
    </location>
</feature>
<feature type="transmembrane region" description="Helical" evidence="1">
    <location>
        <begin position="138"/>
        <end position="166"/>
    </location>
</feature>
<keyword evidence="3" id="KW-1185">Reference proteome</keyword>
<proteinExistence type="predicted"/>
<protein>
    <recommendedName>
        <fullName evidence="4">MARVEL domain-containing protein</fullName>
    </recommendedName>
</protein>
<evidence type="ECO:0000313" key="3">
    <source>
        <dbReference type="Proteomes" id="UP001431783"/>
    </source>
</evidence>